<dbReference type="Gene3D" id="2.130.10.10">
    <property type="entry name" value="YVTN repeat-like/Quinoprotein amine dehydrogenase"/>
    <property type="match status" value="1"/>
</dbReference>
<dbReference type="PANTHER" id="PTHR44218">
    <property type="entry name" value="PROTEIN SPA1-RELATED 2"/>
    <property type="match status" value="1"/>
</dbReference>
<reference evidence="1" key="1">
    <citation type="submission" date="2014-07" db="EMBL/GenBank/DDBJ databases">
        <title>Identification of a novel salt tolerance gene in wild soybean by whole-genome sequencing.</title>
        <authorList>
            <person name="Lam H.-M."/>
            <person name="Qi X."/>
            <person name="Li M.-W."/>
            <person name="Liu X."/>
            <person name="Xie M."/>
            <person name="Ni M."/>
            <person name="Xu X."/>
        </authorList>
    </citation>
    <scope>NUCLEOTIDE SEQUENCE [LARGE SCALE GENOMIC DNA]</scope>
    <source>
        <tissue evidence="1">Root</tissue>
    </source>
</reference>
<sequence length="122" mass="13752">MTVVGVCDFREVEHPPLESDINARWNHDREVVISGRSFFEGLCKLAHYSKFEECGRLRNRDLLSSANVMCVLSFDRDEDHIAAGGVSKKIKIFDLNAISSDSVDIQYPVVEMSNKSKLSCVK</sequence>
<accession>A0A0B2QFZ1</accession>
<dbReference type="AlphaFoldDB" id="A0A0B2QFZ1"/>
<name>A0A0B2QFZ1_GLYSO</name>
<evidence type="ECO:0000313" key="1">
    <source>
        <dbReference type="EMBL" id="KHN20451.1"/>
    </source>
</evidence>
<dbReference type="PANTHER" id="PTHR44218:SF10">
    <property type="entry name" value="LIGASE COP1, PUTATIVE-RELATED"/>
    <property type="match status" value="1"/>
</dbReference>
<dbReference type="Proteomes" id="UP000053555">
    <property type="component" value="Unassembled WGS sequence"/>
</dbReference>
<proteinExistence type="predicted"/>
<dbReference type="GO" id="GO:0009640">
    <property type="term" value="P:photomorphogenesis"/>
    <property type="evidence" value="ECO:0007669"/>
    <property type="project" value="InterPro"/>
</dbReference>
<dbReference type="InterPro" id="IPR015943">
    <property type="entry name" value="WD40/YVTN_repeat-like_dom_sf"/>
</dbReference>
<gene>
    <name evidence="1" type="ORF">glysoja_036167</name>
</gene>
<dbReference type="InterPro" id="IPR044630">
    <property type="entry name" value="SPA1/2/3/4"/>
</dbReference>
<dbReference type="EMBL" id="KN658448">
    <property type="protein sequence ID" value="KHN20451.1"/>
    <property type="molecule type" value="Genomic_DNA"/>
</dbReference>
<protein>
    <submittedName>
        <fullName evidence="1">Protein SUPPRESSOR OF PHYA-105 1</fullName>
    </submittedName>
</protein>
<organism evidence="1">
    <name type="scientific">Glycine soja</name>
    <name type="common">Wild soybean</name>
    <dbReference type="NCBI Taxonomy" id="3848"/>
    <lineage>
        <taxon>Eukaryota</taxon>
        <taxon>Viridiplantae</taxon>
        <taxon>Streptophyta</taxon>
        <taxon>Embryophyta</taxon>
        <taxon>Tracheophyta</taxon>
        <taxon>Spermatophyta</taxon>
        <taxon>Magnoliopsida</taxon>
        <taxon>eudicotyledons</taxon>
        <taxon>Gunneridae</taxon>
        <taxon>Pentapetalae</taxon>
        <taxon>rosids</taxon>
        <taxon>fabids</taxon>
        <taxon>Fabales</taxon>
        <taxon>Fabaceae</taxon>
        <taxon>Papilionoideae</taxon>
        <taxon>50 kb inversion clade</taxon>
        <taxon>NPAAA clade</taxon>
        <taxon>indigoferoid/millettioid clade</taxon>
        <taxon>Phaseoleae</taxon>
        <taxon>Glycine</taxon>
        <taxon>Glycine subgen. Soja</taxon>
    </lineage>
</organism>